<evidence type="ECO:0000313" key="7">
    <source>
        <dbReference type="EMBL" id="KZT71313.1"/>
    </source>
</evidence>
<evidence type="ECO:0000256" key="1">
    <source>
        <dbReference type="ARBA" id="ARBA00004141"/>
    </source>
</evidence>
<feature type="transmembrane region" description="Helical" evidence="6">
    <location>
        <begin position="606"/>
        <end position="625"/>
    </location>
</feature>
<evidence type="ECO:0000313" key="8">
    <source>
        <dbReference type="Proteomes" id="UP000076727"/>
    </source>
</evidence>
<feature type="region of interest" description="Disordered" evidence="5">
    <location>
        <begin position="1"/>
        <end position="51"/>
    </location>
</feature>
<evidence type="ECO:0000256" key="6">
    <source>
        <dbReference type="SAM" id="Phobius"/>
    </source>
</evidence>
<dbReference type="AlphaFoldDB" id="A0A165RYN2"/>
<organism evidence="7 8">
    <name type="scientific">Daedalea quercina L-15889</name>
    <dbReference type="NCBI Taxonomy" id="1314783"/>
    <lineage>
        <taxon>Eukaryota</taxon>
        <taxon>Fungi</taxon>
        <taxon>Dikarya</taxon>
        <taxon>Basidiomycota</taxon>
        <taxon>Agaricomycotina</taxon>
        <taxon>Agaricomycetes</taxon>
        <taxon>Polyporales</taxon>
        <taxon>Fomitopsis</taxon>
    </lineage>
</organism>
<evidence type="ECO:0000256" key="2">
    <source>
        <dbReference type="ARBA" id="ARBA00022692"/>
    </source>
</evidence>
<reference evidence="7 8" key="1">
    <citation type="journal article" date="2016" name="Mol. Biol. Evol.">
        <title>Comparative Genomics of Early-Diverging Mushroom-Forming Fungi Provides Insights into the Origins of Lignocellulose Decay Capabilities.</title>
        <authorList>
            <person name="Nagy L.G."/>
            <person name="Riley R."/>
            <person name="Tritt A."/>
            <person name="Adam C."/>
            <person name="Daum C."/>
            <person name="Floudas D."/>
            <person name="Sun H."/>
            <person name="Yadav J.S."/>
            <person name="Pangilinan J."/>
            <person name="Larsson K.H."/>
            <person name="Matsuura K."/>
            <person name="Barry K."/>
            <person name="Labutti K."/>
            <person name="Kuo R."/>
            <person name="Ohm R.A."/>
            <person name="Bhattacharya S.S."/>
            <person name="Shirouzu T."/>
            <person name="Yoshinaga Y."/>
            <person name="Martin F.M."/>
            <person name="Grigoriev I.V."/>
            <person name="Hibbett D.S."/>
        </authorList>
    </citation>
    <scope>NUCLEOTIDE SEQUENCE [LARGE SCALE GENOMIC DNA]</scope>
    <source>
        <strain evidence="7 8">L-15889</strain>
    </source>
</reference>
<protein>
    <submittedName>
        <fullName evidence="7">MFS general substrate transporter</fullName>
    </submittedName>
</protein>
<dbReference type="InterPro" id="IPR011701">
    <property type="entry name" value="MFS"/>
</dbReference>
<feature type="transmembrane region" description="Helical" evidence="6">
    <location>
        <begin position="282"/>
        <end position="304"/>
    </location>
</feature>
<feature type="compositionally biased region" description="Low complexity" evidence="5">
    <location>
        <begin position="483"/>
        <end position="493"/>
    </location>
</feature>
<dbReference type="GO" id="GO:0022857">
    <property type="term" value="F:transmembrane transporter activity"/>
    <property type="evidence" value="ECO:0007669"/>
    <property type="project" value="InterPro"/>
</dbReference>
<evidence type="ECO:0000256" key="5">
    <source>
        <dbReference type="SAM" id="MobiDB-lite"/>
    </source>
</evidence>
<evidence type="ECO:0000256" key="4">
    <source>
        <dbReference type="ARBA" id="ARBA00023136"/>
    </source>
</evidence>
<feature type="transmembrane region" description="Helical" evidence="6">
    <location>
        <begin position="243"/>
        <end position="270"/>
    </location>
</feature>
<feature type="transmembrane region" description="Helical" evidence="6">
    <location>
        <begin position="114"/>
        <end position="132"/>
    </location>
</feature>
<feature type="region of interest" description="Disordered" evidence="5">
    <location>
        <begin position="471"/>
        <end position="504"/>
    </location>
</feature>
<name>A0A165RYN2_9APHY</name>
<feature type="transmembrane region" description="Helical" evidence="6">
    <location>
        <begin position="572"/>
        <end position="594"/>
    </location>
</feature>
<dbReference type="Proteomes" id="UP000076727">
    <property type="component" value="Unassembled WGS sequence"/>
</dbReference>
<feature type="region of interest" description="Disordered" evidence="5">
    <location>
        <begin position="635"/>
        <end position="661"/>
    </location>
</feature>
<feature type="transmembrane region" description="Helical" evidence="6">
    <location>
        <begin position="439"/>
        <end position="460"/>
    </location>
</feature>
<proteinExistence type="predicted"/>
<accession>A0A165RYN2</accession>
<dbReference type="PANTHER" id="PTHR23507">
    <property type="entry name" value="ZGC:174356"/>
    <property type="match status" value="1"/>
</dbReference>
<dbReference type="InterPro" id="IPR036259">
    <property type="entry name" value="MFS_trans_sf"/>
</dbReference>
<dbReference type="Pfam" id="PF07690">
    <property type="entry name" value="MFS_1"/>
    <property type="match status" value="1"/>
</dbReference>
<feature type="transmembrane region" description="Helical" evidence="6">
    <location>
        <begin position="400"/>
        <end position="419"/>
    </location>
</feature>
<dbReference type="GO" id="GO:0016020">
    <property type="term" value="C:membrane"/>
    <property type="evidence" value="ECO:0007669"/>
    <property type="project" value="UniProtKB-SubCell"/>
</dbReference>
<evidence type="ECO:0000256" key="3">
    <source>
        <dbReference type="ARBA" id="ARBA00022989"/>
    </source>
</evidence>
<gene>
    <name evidence="7" type="ORF">DAEQUDRAFT_744326</name>
</gene>
<comment type="subcellular location">
    <subcellularLocation>
        <location evidence="1">Membrane</location>
        <topology evidence="1">Multi-pass membrane protein</topology>
    </subcellularLocation>
</comment>
<keyword evidence="2 6" id="KW-0812">Transmembrane</keyword>
<dbReference type="SUPFAM" id="SSF103473">
    <property type="entry name" value="MFS general substrate transporter"/>
    <property type="match status" value="1"/>
</dbReference>
<feature type="transmembrane region" description="Helical" evidence="6">
    <location>
        <begin position="182"/>
        <end position="201"/>
    </location>
</feature>
<sequence>MTSDSRAPSKGPVSRSHSRRPISRPRRSRNPSVASIPYLPTGPTILINPDGQIDDETAELLHEFIHPHHHAEDTLVVEGEEPETGEGDEDDGAFEAAILEWRNGLPWWKRPSPWWFICGVPFSTIAMSMTLAPRIQIYTELACDAYKPEDNNGTLGVAAGIFNRPYDVCVTDPDVQQAVSRLSLTMLTTMGILGCLTTGFWSSVSDRYGRKRIMSLAIVGALITDVTFISTAKYSRLLPGGMWFLLIGPFVDGCLGSYSTVMAAIHAYVADTSEPATRARSFSLLLGLVFTGMSIGPTLGSLVINRTKNVLFVFYIATAVHIIYACVIWSVVPESLAPMQLQQARKLHEDSVRAASTTKRKAWFRRMFGFLEPMALFLPGHVGPPHAGTGNPLKKPKRDWSLFLLAMANGCVMLLIGAITSNMQYITLMFGWNSEDLGYWTSVVGAARAFHLTVLLPMIIKLFQPKTPPIQLPAEPDEPLTDSSSPRSPSATRPSPPPRPHHAHSPTFDLNLARVSISLDILAYALMALAHSGALFTAWSVLGAFGSGLGPSVSSVATALYTRNGGKELGKLFGALSVVQIICSQVVGPFLYGLTFMHTVKTFPQAVFVLSIGSLTLALVFLMFIRLPKAAPADVEEPSSTTSEPVHSQLEREDTLVDTQAPLIVVEDVDADEGRGRKADVKPASIASA</sequence>
<feature type="compositionally biased region" description="Basic residues" evidence="5">
    <location>
        <begin position="16"/>
        <end position="29"/>
    </location>
</feature>
<keyword evidence="4 6" id="KW-0472">Membrane</keyword>
<keyword evidence="3 6" id="KW-1133">Transmembrane helix</keyword>
<feature type="transmembrane region" description="Helical" evidence="6">
    <location>
        <begin position="310"/>
        <end position="332"/>
    </location>
</feature>
<feature type="transmembrane region" description="Helical" evidence="6">
    <location>
        <begin position="213"/>
        <end position="231"/>
    </location>
</feature>
<dbReference type="PANTHER" id="PTHR23507:SF1">
    <property type="entry name" value="FI18259P1-RELATED"/>
    <property type="match status" value="1"/>
</dbReference>
<keyword evidence="8" id="KW-1185">Reference proteome</keyword>
<dbReference type="EMBL" id="KV429046">
    <property type="protein sequence ID" value="KZT71313.1"/>
    <property type="molecule type" value="Genomic_DNA"/>
</dbReference>
<dbReference type="OrthoDB" id="3026777at2759"/>
<dbReference type="Gene3D" id="1.20.1250.20">
    <property type="entry name" value="MFS general substrate transporter like domains"/>
    <property type="match status" value="2"/>
</dbReference>